<dbReference type="GO" id="GO:0006139">
    <property type="term" value="P:nucleobase-containing compound metabolic process"/>
    <property type="evidence" value="ECO:0007669"/>
    <property type="project" value="InterPro"/>
</dbReference>
<dbReference type="InterPro" id="IPR002562">
    <property type="entry name" value="3'-5'_exonuclease_dom"/>
</dbReference>
<evidence type="ECO:0000259" key="11">
    <source>
        <dbReference type="SMART" id="SM00474"/>
    </source>
</evidence>
<dbReference type="GO" id="GO:0005634">
    <property type="term" value="C:nucleus"/>
    <property type="evidence" value="ECO:0007669"/>
    <property type="project" value="UniProtKB-SubCell"/>
</dbReference>
<accession>A0A1X6PEU4</accession>
<reference evidence="12 13" key="1">
    <citation type="submission" date="2017-03" db="EMBL/GenBank/DDBJ databases">
        <title>WGS assembly of Porphyra umbilicalis.</title>
        <authorList>
            <person name="Brawley S.H."/>
            <person name="Blouin N.A."/>
            <person name="Ficko-Blean E."/>
            <person name="Wheeler G.L."/>
            <person name="Lohr M."/>
            <person name="Goodson H.V."/>
            <person name="Jenkins J.W."/>
            <person name="Blaby-Haas C.E."/>
            <person name="Helliwell K.E."/>
            <person name="Chan C."/>
            <person name="Marriage T."/>
            <person name="Bhattacharya D."/>
            <person name="Klein A.S."/>
            <person name="Badis Y."/>
            <person name="Brodie J."/>
            <person name="Cao Y."/>
            <person name="Collen J."/>
            <person name="Dittami S.M."/>
            <person name="Gachon C.M."/>
            <person name="Green B.R."/>
            <person name="Karpowicz S."/>
            <person name="Kim J.W."/>
            <person name="Kudahl U."/>
            <person name="Lin S."/>
            <person name="Michel G."/>
            <person name="Mittag M."/>
            <person name="Olson B.J."/>
            <person name="Pangilinan J."/>
            <person name="Peng Y."/>
            <person name="Qiu H."/>
            <person name="Shu S."/>
            <person name="Singer J.T."/>
            <person name="Smith A.G."/>
            <person name="Sprecher B.N."/>
            <person name="Wagner V."/>
            <person name="Wang W."/>
            <person name="Wang Z.-Y."/>
            <person name="Yan J."/>
            <person name="Yarish C."/>
            <person name="Zoeuner-Riek S."/>
            <person name="Zhuang Y."/>
            <person name="Zou Y."/>
            <person name="Lindquist E.A."/>
            <person name="Grimwood J."/>
            <person name="Barry K."/>
            <person name="Rokhsar D.S."/>
            <person name="Schmutz J."/>
            <person name="Stiller J.W."/>
            <person name="Grossman A.R."/>
            <person name="Prochnik S.E."/>
        </authorList>
    </citation>
    <scope>NUCLEOTIDE SEQUENCE [LARGE SCALE GENOMIC DNA]</scope>
    <source>
        <strain evidence="12">4086291</strain>
    </source>
</reference>
<keyword evidence="4" id="KW-0378">Hydrolase</keyword>
<evidence type="ECO:0000256" key="1">
    <source>
        <dbReference type="ARBA" id="ARBA00004123"/>
    </source>
</evidence>
<keyword evidence="13" id="KW-1185">Reference proteome</keyword>
<evidence type="ECO:0000256" key="2">
    <source>
        <dbReference type="ARBA" id="ARBA00022722"/>
    </source>
</evidence>
<feature type="region of interest" description="Disordered" evidence="10">
    <location>
        <begin position="1591"/>
        <end position="1610"/>
    </location>
</feature>
<dbReference type="SUPFAM" id="SSF53098">
    <property type="entry name" value="Ribonuclease H-like"/>
    <property type="match status" value="1"/>
</dbReference>
<feature type="region of interest" description="Disordered" evidence="10">
    <location>
        <begin position="83"/>
        <end position="167"/>
    </location>
</feature>
<evidence type="ECO:0000313" key="13">
    <source>
        <dbReference type="Proteomes" id="UP000218209"/>
    </source>
</evidence>
<dbReference type="InterPro" id="IPR046616">
    <property type="entry name" value="DUF6729"/>
</dbReference>
<feature type="compositionally biased region" description="Basic and acidic residues" evidence="10">
    <location>
        <begin position="1592"/>
        <end position="1602"/>
    </location>
</feature>
<keyword evidence="5" id="KW-0269">Exonuclease</keyword>
<dbReference type="InterPro" id="IPR051132">
    <property type="entry name" value="3-5_Exonuclease_domain"/>
</dbReference>
<evidence type="ECO:0000256" key="5">
    <source>
        <dbReference type="ARBA" id="ARBA00022839"/>
    </source>
</evidence>
<keyword evidence="3" id="KW-0479">Metal-binding</keyword>
<evidence type="ECO:0000256" key="9">
    <source>
        <dbReference type="ARBA" id="ARBA00042761"/>
    </source>
</evidence>
<dbReference type="SMART" id="SM00474">
    <property type="entry name" value="35EXOc"/>
    <property type="match status" value="1"/>
</dbReference>
<dbReference type="EMBL" id="KV918796">
    <property type="protein sequence ID" value="OSX79183.1"/>
    <property type="molecule type" value="Genomic_DNA"/>
</dbReference>
<feature type="compositionally biased region" description="Basic and acidic residues" evidence="10">
    <location>
        <begin position="1405"/>
        <end position="1414"/>
    </location>
</feature>
<keyword evidence="6" id="KW-0460">Magnesium</keyword>
<dbReference type="InterPro" id="IPR012337">
    <property type="entry name" value="RNaseH-like_sf"/>
</dbReference>
<evidence type="ECO:0000256" key="7">
    <source>
        <dbReference type="ARBA" id="ARBA00023242"/>
    </source>
</evidence>
<dbReference type="Gene3D" id="3.30.420.10">
    <property type="entry name" value="Ribonuclease H-like superfamily/Ribonuclease H"/>
    <property type="match status" value="1"/>
</dbReference>
<dbReference type="OrthoDB" id="1920326at2759"/>
<feature type="compositionally biased region" description="Acidic residues" evidence="10">
    <location>
        <begin position="104"/>
        <end position="115"/>
    </location>
</feature>
<dbReference type="CDD" id="cd06141">
    <property type="entry name" value="WRN_exo"/>
    <property type="match status" value="1"/>
</dbReference>
<keyword evidence="2" id="KW-0540">Nuclease</keyword>
<feature type="region of interest" description="Disordered" evidence="10">
    <location>
        <begin position="526"/>
        <end position="588"/>
    </location>
</feature>
<keyword evidence="7" id="KW-0539">Nucleus</keyword>
<evidence type="ECO:0000256" key="6">
    <source>
        <dbReference type="ARBA" id="ARBA00022842"/>
    </source>
</evidence>
<evidence type="ECO:0000256" key="3">
    <source>
        <dbReference type="ARBA" id="ARBA00022723"/>
    </source>
</evidence>
<proteinExistence type="predicted"/>
<sequence length="1653" mass="178447">MTPLPTAPSGTTPAGCDGGNGDEVLEEEDLDEGGSLHGHRPAVGVGIRGHGGGTHDGECAAGGGGSAGVRLLPVDEDALADLLDTPVDGGHDSDGSDADSTTAVEDDDEDGEDTLFEIPIDVPNAAESGRPNGRQSRGSPRALGGGASNSAGAESGTDARQPGSGWRGPPVSTVVLEYLLAIKTAIVRDPAYFKKIANLMIVPPDPITSSNPWSPDVYYLPRVLLYAPYDMKGSRELRCPICNSDKVGLDGYTDFRRVVGLENSLFTIARRYRCRQRHKGNCFAAWDPRLVAAAPYHVQEAFPVIFTHRLGVTRQLFDLMRTMYDGGRGIGPFADMVRENHTRAHHRKMLSFLSRLSEHISPTTTDGQAQLRSRVDSSKKDLPLFSSFKDTAGYNGCYGSRNFFRKVYTAHMQQLEALMKKRSAMVSARMLSGDHFFKILKCNFTFNGKRLFLAAYSLVNEHTEVMAVLLTLTKSLEELRDMLEGVQRRMVALGHPPLRVDLFFTDNPVAEASFLEGIFPGLDKGDVQRLPVGQDAPEGRGGGDVHADPPAVGAAPPDAAFTGGASLATSPTRAGGGQPTTRGGRGRRLRMLEFPPGHQLSYTKMMAETHSALDRFCRDLGLENGPVVIGMDAEWTVTAGPKGRTSSKLQLLQLSSRSETLVIHLSRLRSVPHQLRSLLANPSVFKVGKNVGGDAAKLLRDYGVKTERYLELGRLASKRQLVPSGSISLVALTRALLRRDLNKDESLRMSSWEHELSPEKVQYAALDAYAGLALYEKIQEMGSPIPLPASLVSGTSVLLSDPSGTQRVARCTVVANQKEKVGNLIIAAKSRIMVQVDEVLLPAFRLPFPIGRAPKTLREFVADAVGRGVAPIIVVPCDNLRDPTHPVEVQRLSETAEAAEVRDGLDPGGQTFDALQGFAAAARPVCDTGVLHLGGAAVGAAATRAAAGGPTLPEVEPEGTGFGIDDDDDMDWSDTEAGDADAMRRGLASGVRGDIMHAMDRLLKKLSKNHGIIALFSRCFASALMLYNKADAEAAKAVAAEVYKDMTWDQVMFRQPEWVNRRVRRFVPAPAVLEERLKGVFNQFGPVVDAITGQPLFNAAAKEAAKNVLELAAGGWLSDPPGVGMYVLRRRDRNGLPLWLCCRGTNSNEGSVHQKLVKTFLSMKGASAEIIHYVLLEWFHRTNIRAAHYNRGWPFYGHYDTRIVDAIVDLQQRVYGRRVSFMNHMCASDFDLPEFFCGVAPVSKADRDASGLPDGTMLETVMPALPLLSEQKRFLSEKMETGMPVLPVHTVAEKRMYFNVKADLRRTLGHDPTPTQMAVKFNHRVSEQFVKLIDDGERDKEGKLKKIKSPPMFYKMAAHMQMYQKLYDRSQNTTSTISLFSPNQRRQDVAGANVEYMPFGGDVGEPIHEYEHPHTGATPNGSPSSPPALTRQPATALHEPPAEPRGGAAPLPPLGSLPPLAPPPSGAGAVGVGAFPQPSLPRALLPRSMTSSSPATLTAPLALPLDWSRSIADHLLPSLLECIQQPPAAGAAMATPDAALGAAPTLLPRVPAAVSSPPSGQVGQTASAPKKLRSPRHCALCERLSCPGKSRRATEGRLHAPDEGSGGGQSRVIKERCRGCVQHGGKAHCSSSESEQRVGVYAAAIQFFRAARS</sequence>
<feature type="compositionally biased region" description="Low complexity" evidence="10">
    <location>
        <begin position="548"/>
        <end position="560"/>
    </location>
</feature>
<gene>
    <name evidence="12" type="ORF">BU14_0085s0034</name>
</gene>
<name>A0A1X6PEU4_PORUM</name>
<evidence type="ECO:0000256" key="8">
    <source>
        <dbReference type="ARBA" id="ARBA00040531"/>
    </source>
</evidence>
<dbReference type="GO" id="GO:0046872">
    <property type="term" value="F:metal ion binding"/>
    <property type="evidence" value="ECO:0007669"/>
    <property type="project" value="UniProtKB-KW"/>
</dbReference>
<feature type="compositionally biased region" description="Pro residues" evidence="10">
    <location>
        <begin position="1450"/>
        <end position="1465"/>
    </location>
</feature>
<dbReference type="PANTHER" id="PTHR13620">
    <property type="entry name" value="3-5 EXONUCLEASE"/>
    <property type="match status" value="1"/>
</dbReference>
<dbReference type="Pfam" id="PF20499">
    <property type="entry name" value="DUF6729"/>
    <property type="match status" value="1"/>
</dbReference>
<dbReference type="GO" id="GO:0003676">
    <property type="term" value="F:nucleic acid binding"/>
    <property type="evidence" value="ECO:0007669"/>
    <property type="project" value="InterPro"/>
</dbReference>
<evidence type="ECO:0000256" key="10">
    <source>
        <dbReference type="SAM" id="MobiDB-lite"/>
    </source>
</evidence>
<feature type="region of interest" description="Disordered" evidence="10">
    <location>
        <begin position="947"/>
        <end position="971"/>
    </location>
</feature>
<feature type="compositionally biased region" description="Acidic residues" evidence="10">
    <location>
        <begin position="23"/>
        <end position="32"/>
    </location>
</feature>
<dbReference type="GO" id="GO:0008408">
    <property type="term" value="F:3'-5' exonuclease activity"/>
    <property type="evidence" value="ECO:0007669"/>
    <property type="project" value="InterPro"/>
</dbReference>
<evidence type="ECO:0000256" key="4">
    <source>
        <dbReference type="ARBA" id="ARBA00022801"/>
    </source>
</evidence>
<dbReference type="Pfam" id="PF01612">
    <property type="entry name" value="DNA_pol_A_exo1"/>
    <property type="match status" value="1"/>
</dbReference>
<feature type="region of interest" description="Disordered" evidence="10">
    <location>
        <begin position="1"/>
        <end position="61"/>
    </location>
</feature>
<organism evidence="12 13">
    <name type="scientific">Porphyra umbilicalis</name>
    <name type="common">Purple laver</name>
    <name type="synonym">Red alga</name>
    <dbReference type="NCBI Taxonomy" id="2786"/>
    <lineage>
        <taxon>Eukaryota</taxon>
        <taxon>Rhodophyta</taxon>
        <taxon>Bangiophyceae</taxon>
        <taxon>Bangiales</taxon>
        <taxon>Bangiaceae</taxon>
        <taxon>Porphyra</taxon>
    </lineage>
</organism>
<dbReference type="InterPro" id="IPR036397">
    <property type="entry name" value="RNaseH_sf"/>
</dbReference>
<protein>
    <recommendedName>
        <fullName evidence="8">3'-5' exonuclease</fullName>
    </recommendedName>
    <alternativeName>
        <fullName evidence="9">Werner Syndrome-like exonuclease</fullName>
    </alternativeName>
</protein>
<evidence type="ECO:0000313" key="12">
    <source>
        <dbReference type="EMBL" id="OSX79183.1"/>
    </source>
</evidence>
<feature type="region of interest" description="Disordered" evidence="10">
    <location>
        <begin position="1400"/>
        <end position="1473"/>
    </location>
</feature>
<dbReference type="PANTHER" id="PTHR13620:SF109">
    <property type="entry name" value="3'-5' EXONUCLEASE"/>
    <property type="match status" value="1"/>
</dbReference>
<dbReference type="Proteomes" id="UP000218209">
    <property type="component" value="Unassembled WGS sequence"/>
</dbReference>
<feature type="compositionally biased region" description="Basic and acidic residues" evidence="10">
    <location>
        <begin position="537"/>
        <end position="547"/>
    </location>
</feature>
<feature type="domain" description="3'-5' exonuclease" evidence="11">
    <location>
        <begin position="604"/>
        <end position="783"/>
    </location>
</feature>
<comment type="subcellular location">
    <subcellularLocation>
        <location evidence="1">Nucleus</location>
    </subcellularLocation>
</comment>